<protein>
    <submittedName>
        <fullName evidence="2">Uncharacterized protein</fullName>
    </submittedName>
</protein>
<keyword evidence="1" id="KW-1133">Transmembrane helix</keyword>
<evidence type="ECO:0000313" key="2">
    <source>
        <dbReference type="EMBL" id="OGD24684.1"/>
    </source>
</evidence>
<reference evidence="2 3" key="1">
    <citation type="journal article" date="2016" name="Nat. Commun.">
        <title>Thousands of microbial genomes shed light on interconnected biogeochemical processes in an aquifer system.</title>
        <authorList>
            <person name="Anantharaman K."/>
            <person name="Brown C.T."/>
            <person name="Hug L.A."/>
            <person name="Sharon I."/>
            <person name="Castelle C.J."/>
            <person name="Probst A.J."/>
            <person name="Thomas B.C."/>
            <person name="Singh A."/>
            <person name="Wilkins M.J."/>
            <person name="Karaoz U."/>
            <person name="Brodie E.L."/>
            <person name="Williams K.H."/>
            <person name="Hubbard S.S."/>
            <person name="Banfield J.F."/>
        </authorList>
    </citation>
    <scope>NUCLEOTIDE SEQUENCE [LARGE SCALE GENOMIC DNA]</scope>
</reference>
<dbReference type="AlphaFoldDB" id="A0A1F5B2A6"/>
<accession>A0A1F5B2A6</accession>
<dbReference type="EMBL" id="MEYK01000036">
    <property type="protein sequence ID" value="OGD24684.1"/>
    <property type="molecule type" value="Genomic_DNA"/>
</dbReference>
<organism evidence="2 3">
    <name type="scientific">Candidatus Azambacteria bacterium RIFCSPHIGHO2_01_FULL_40_24</name>
    <dbReference type="NCBI Taxonomy" id="1797301"/>
    <lineage>
        <taxon>Bacteria</taxon>
        <taxon>Candidatus Azamiibacteriota</taxon>
    </lineage>
</organism>
<comment type="caution">
    <text evidence="2">The sequence shown here is derived from an EMBL/GenBank/DDBJ whole genome shotgun (WGS) entry which is preliminary data.</text>
</comment>
<evidence type="ECO:0000256" key="1">
    <source>
        <dbReference type="SAM" id="Phobius"/>
    </source>
</evidence>
<evidence type="ECO:0000313" key="3">
    <source>
        <dbReference type="Proteomes" id="UP000176431"/>
    </source>
</evidence>
<feature type="transmembrane region" description="Helical" evidence="1">
    <location>
        <begin position="104"/>
        <end position="127"/>
    </location>
</feature>
<keyword evidence="1" id="KW-0812">Transmembrane</keyword>
<sequence>MADPIPQKDENIIIRTMKGDLEYLKNPHPKKEEKPIPTIPAGPISQEAKASIVQTPASLPPIPKVLRPVSPVGGPPILVVPPKIIPPKEIAEIPTKPLFKATPVWLKISGIGLGIFLFILIGLYGYWKIFVQGQPITPTPPIATTTPPTLPTTPVATSTAPIKFFNKLPNKEITIEISSKTSAALLNALKSEAAMEETRASIKQVKITYQGKPITTEEFLNLMMIFAPQNFLPNYESEFALAYFSQKEGARPILILKAKKRSEMEIQMKDWEAKTLASDIFPLFLNSGQLPKISSSFKLYLFIGQPVRYLNINMPFASLNYAIYNDFLIFTTSSAGMFVILQDLTGQTVSQNYLENLKASINEFVR</sequence>
<dbReference type="Proteomes" id="UP000176431">
    <property type="component" value="Unassembled WGS sequence"/>
</dbReference>
<proteinExistence type="predicted"/>
<keyword evidence="1" id="KW-0472">Membrane</keyword>
<gene>
    <name evidence="2" type="ORF">A2819_03035</name>
</gene>
<name>A0A1F5B2A6_9BACT</name>